<dbReference type="PATRIC" id="fig|1069642.3.peg.1615"/>
<evidence type="ECO:0000313" key="1">
    <source>
        <dbReference type="EMBL" id="AFY01328.1"/>
    </source>
</evidence>
<dbReference type="Gene3D" id="1.10.260.40">
    <property type="entry name" value="lambda repressor-like DNA-binding domains"/>
    <property type="match status" value="1"/>
</dbReference>
<proteinExistence type="predicted"/>
<dbReference type="EMBL" id="CP002930">
    <property type="protein sequence ID" value="AFY01328.1"/>
    <property type="molecule type" value="Genomic_DNA"/>
</dbReference>
<dbReference type="AlphaFoldDB" id="K7YUL3"/>
<dbReference type="InterPro" id="IPR010982">
    <property type="entry name" value="Lambda_DNA-bd_dom_sf"/>
</dbReference>
<dbReference type="Proteomes" id="UP000010074">
    <property type="component" value="Chromosome"/>
</dbReference>
<organism evidence="1 2">
    <name type="scientific">Bdellovibrio bacteriovorus str. Tiberius</name>
    <dbReference type="NCBI Taxonomy" id="1069642"/>
    <lineage>
        <taxon>Bacteria</taxon>
        <taxon>Pseudomonadati</taxon>
        <taxon>Bdellovibrionota</taxon>
        <taxon>Bdellovibrionia</taxon>
        <taxon>Bdellovibrionales</taxon>
        <taxon>Pseudobdellovibrionaceae</taxon>
        <taxon>Bdellovibrio</taxon>
    </lineage>
</organism>
<protein>
    <submittedName>
        <fullName evidence="1">Uncharacterized protein</fullName>
    </submittedName>
</protein>
<name>K7YUL3_BDEBC</name>
<reference evidence="1 2" key="1">
    <citation type="journal article" date="2012" name="BMC Genomics">
        <title>Genome analysis of a simultaneously predatory and prey-independent, novel Bdellovibrio bacteriovorus from the River Tiber, supports in silico predictions of both ancient and recent lateral gene transfer from diverse bacteria.</title>
        <authorList>
            <person name="Hobley L."/>
            <person name="Lerner T.R."/>
            <person name="Williams L.E."/>
            <person name="Lambert C."/>
            <person name="Till R."/>
            <person name="Milner D.S."/>
            <person name="Basford S.M."/>
            <person name="Capeness M.J."/>
            <person name="Fenton A.K."/>
            <person name="Atterbury R.J."/>
            <person name="Harris M.A."/>
            <person name="Sockett R.E."/>
        </authorList>
    </citation>
    <scope>NUCLEOTIDE SEQUENCE [LARGE SCALE GENOMIC DNA]</scope>
    <source>
        <strain evidence="1 2">Tiberius</strain>
    </source>
</reference>
<sequence length="254" mass="29643">MQDSTTIQEQVSRDIGRFLQRHKDPRKGLMQLSAKTRIHTKTLKRLVQKEHNPTYQTLYKLYSCLTGTADLGQMLNSAPALIQEKLKRTDPQLKSSPLHRYNVNVEQELIKDPCFAELYVLADTRPFDRGFVRTRFGEYGMEILEKMKQMNVLRQLENGRYALGTNRSTFSAEAIKSVGLRLTEKYSKPARTDENYANYMNLFFESINETTYRRWLDIDVQAFQDKMRLLEDPSSRGPLPIFMFNVIDTLQEPT</sequence>
<dbReference type="KEGG" id="bbat:Bdt_1633"/>
<dbReference type="RefSeq" id="WP_015090779.1">
    <property type="nucleotide sequence ID" value="NC_019567.1"/>
</dbReference>
<evidence type="ECO:0000313" key="2">
    <source>
        <dbReference type="Proteomes" id="UP000010074"/>
    </source>
</evidence>
<dbReference type="HOGENOM" id="CLU_1092658_0_0_7"/>
<gene>
    <name evidence="1" type="ORF">Bdt_1633</name>
</gene>
<accession>K7YUL3</accession>
<dbReference type="GO" id="GO:0003677">
    <property type="term" value="F:DNA binding"/>
    <property type="evidence" value="ECO:0007669"/>
    <property type="project" value="InterPro"/>
</dbReference>
<dbReference type="OrthoDB" id="5295606at2"/>